<dbReference type="GO" id="GO:0035091">
    <property type="term" value="F:phosphatidylinositol binding"/>
    <property type="evidence" value="ECO:0007669"/>
    <property type="project" value="InterPro"/>
</dbReference>
<dbReference type="InterPro" id="IPR036871">
    <property type="entry name" value="PX_dom_sf"/>
</dbReference>
<proteinExistence type="predicted"/>
<protein>
    <submittedName>
        <fullName evidence="4">PX domain-containing protein</fullName>
    </submittedName>
</protein>
<dbReference type="Proteomes" id="UP000278807">
    <property type="component" value="Unassembled WGS sequence"/>
</dbReference>
<dbReference type="Pfam" id="PF00787">
    <property type="entry name" value="PX"/>
    <property type="match status" value="1"/>
</dbReference>
<dbReference type="EMBL" id="UZAE01005287">
    <property type="protein sequence ID" value="VDO01584.1"/>
    <property type="molecule type" value="Genomic_DNA"/>
</dbReference>
<dbReference type="STRING" id="102285.A0A0R3TF87"/>
<dbReference type="SUPFAM" id="SSF64268">
    <property type="entry name" value="PX domain"/>
    <property type="match status" value="1"/>
</dbReference>
<reference evidence="2 3" key="2">
    <citation type="submission" date="2018-11" db="EMBL/GenBank/DDBJ databases">
        <authorList>
            <consortium name="Pathogen Informatics"/>
        </authorList>
    </citation>
    <scope>NUCLEOTIDE SEQUENCE [LARGE SCALE GENOMIC DNA]</scope>
</reference>
<sequence>MSGEQEITASVDRSCLHPSGKYMVYRLVTLIPSKGDNGKSITYKRFSDFITLHRNLLRIHKSFDGQQRFPTLSKYDRFNRFSPRLIEERRQALDTFVKFIARNEHLYCHTYFTRFVAAGFSNDASTRDYKIVVQFNRGFSNPQSYPSSPTFSRSDSIASFSAISGGTSIPTRRVEPLLEEPFDSPVSSDIDSEYEGDTLPLVWMHAEAQNSKIVQDIISARRFIVRRNWCDAYKSYKDAISNLLMKINSNPSDTEEYRCLLSVCLSKLEYIYREHLGNSVTTSNGWKKEEKEKTSCPSWVEPPNLASLCQDTALSKLFGTVEELSRFKVCGIVGKDLIVCNNVDTSIKFTLKVILLINSKKNQFYLKYLKIRNTLNT</sequence>
<feature type="domain" description="PX" evidence="1">
    <location>
        <begin position="3"/>
        <end position="123"/>
    </location>
</feature>
<accession>A0A0R3TF87</accession>
<dbReference type="InterPro" id="IPR051866">
    <property type="entry name" value="Intracell_Sig-Traffick_Protein"/>
</dbReference>
<evidence type="ECO:0000259" key="1">
    <source>
        <dbReference type="PROSITE" id="PS50195"/>
    </source>
</evidence>
<name>A0A0R3TF87_RODNA</name>
<evidence type="ECO:0000313" key="3">
    <source>
        <dbReference type="Proteomes" id="UP000278807"/>
    </source>
</evidence>
<reference evidence="4" key="1">
    <citation type="submission" date="2017-02" db="UniProtKB">
        <authorList>
            <consortium name="WormBaseParasite"/>
        </authorList>
    </citation>
    <scope>IDENTIFICATION</scope>
</reference>
<dbReference type="PANTHER" id="PTHR15508:SF8">
    <property type="entry name" value="LD24550P"/>
    <property type="match status" value="1"/>
</dbReference>
<dbReference type="PANTHER" id="PTHR15508">
    <property type="entry name" value="RIBOSOMAL PROTEIN S6 KINASE"/>
    <property type="match status" value="1"/>
</dbReference>
<organism evidence="4">
    <name type="scientific">Rodentolepis nana</name>
    <name type="common">Dwarf tapeworm</name>
    <name type="synonym">Hymenolepis nana</name>
    <dbReference type="NCBI Taxonomy" id="102285"/>
    <lineage>
        <taxon>Eukaryota</taxon>
        <taxon>Metazoa</taxon>
        <taxon>Spiralia</taxon>
        <taxon>Lophotrochozoa</taxon>
        <taxon>Platyhelminthes</taxon>
        <taxon>Cestoda</taxon>
        <taxon>Eucestoda</taxon>
        <taxon>Cyclophyllidea</taxon>
        <taxon>Hymenolepididae</taxon>
        <taxon>Rodentolepis</taxon>
    </lineage>
</organism>
<dbReference type="InterPro" id="IPR001683">
    <property type="entry name" value="PX_dom"/>
</dbReference>
<dbReference type="OrthoDB" id="1278353at2759"/>
<evidence type="ECO:0000313" key="2">
    <source>
        <dbReference type="EMBL" id="VDO01584.1"/>
    </source>
</evidence>
<dbReference type="WBParaSite" id="HNAJ_0000572701-mRNA-1">
    <property type="protein sequence ID" value="HNAJ_0000572701-mRNA-1"/>
    <property type="gene ID" value="HNAJ_0000572701"/>
</dbReference>
<dbReference type="Gene3D" id="3.30.1520.10">
    <property type="entry name" value="Phox-like domain"/>
    <property type="match status" value="1"/>
</dbReference>
<dbReference type="SMART" id="SM00312">
    <property type="entry name" value="PX"/>
    <property type="match status" value="1"/>
</dbReference>
<dbReference type="PROSITE" id="PS50195">
    <property type="entry name" value="PX"/>
    <property type="match status" value="1"/>
</dbReference>
<gene>
    <name evidence="2" type="ORF">HNAJ_LOCUS5724</name>
</gene>
<keyword evidence="3" id="KW-1185">Reference proteome</keyword>
<evidence type="ECO:0000313" key="4">
    <source>
        <dbReference type="WBParaSite" id="HNAJ_0000572701-mRNA-1"/>
    </source>
</evidence>
<dbReference type="AlphaFoldDB" id="A0A0R3TF87"/>